<reference evidence="1 2" key="1">
    <citation type="submission" date="2021-06" db="EMBL/GenBank/DDBJ databases">
        <title>Chromosome-level genome assembly of the red-tail catfish (Hemibagrus wyckioides).</title>
        <authorList>
            <person name="Shao F."/>
        </authorList>
    </citation>
    <scope>NUCLEOTIDE SEQUENCE [LARGE SCALE GENOMIC DNA]</scope>
    <source>
        <strain evidence="1">EC202008001</strain>
        <tissue evidence="1">Blood</tissue>
    </source>
</reference>
<comment type="caution">
    <text evidence="1">The sequence shown here is derived from an EMBL/GenBank/DDBJ whole genome shotgun (WGS) entry which is preliminary data.</text>
</comment>
<name>A0A9D3SJS5_9TELE</name>
<protein>
    <submittedName>
        <fullName evidence="1">Uncharacterized protein</fullName>
    </submittedName>
</protein>
<evidence type="ECO:0000313" key="2">
    <source>
        <dbReference type="Proteomes" id="UP000824219"/>
    </source>
</evidence>
<dbReference type="EMBL" id="JAHKSW010000011">
    <property type="protein sequence ID" value="KAG7326677.1"/>
    <property type="molecule type" value="Genomic_DNA"/>
</dbReference>
<gene>
    <name evidence="1" type="ORF">KOW79_010078</name>
</gene>
<evidence type="ECO:0000313" key="1">
    <source>
        <dbReference type="EMBL" id="KAG7326677.1"/>
    </source>
</evidence>
<proteinExistence type="predicted"/>
<keyword evidence="2" id="KW-1185">Reference proteome</keyword>
<accession>A0A9D3SJS5</accession>
<dbReference type="AlphaFoldDB" id="A0A9D3SJS5"/>
<organism evidence="1 2">
    <name type="scientific">Hemibagrus wyckioides</name>
    <dbReference type="NCBI Taxonomy" id="337641"/>
    <lineage>
        <taxon>Eukaryota</taxon>
        <taxon>Metazoa</taxon>
        <taxon>Chordata</taxon>
        <taxon>Craniata</taxon>
        <taxon>Vertebrata</taxon>
        <taxon>Euteleostomi</taxon>
        <taxon>Actinopterygii</taxon>
        <taxon>Neopterygii</taxon>
        <taxon>Teleostei</taxon>
        <taxon>Ostariophysi</taxon>
        <taxon>Siluriformes</taxon>
        <taxon>Bagridae</taxon>
        <taxon>Hemibagrus</taxon>
    </lineage>
</organism>
<sequence length="84" mass="8901">MGITEAGEALGGGQGMVGGIFVKIVSGIPCAYRKDNRHSLLPHNLSGVVPQGYWRHVGTSALVLILHPSLVGFKKPQAWSPLNL</sequence>
<dbReference type="Proteomes" id="UP000824219">
    <property type="component" value="Linkage Group LG11"/>
</dbReference>